<evidence type="ECO:0000256" key="5">
    <source>
        <dbReference type="ARBA" id="ARBA00022687"/>
    </source>
</evidence>
<keyword evidence="4" id="KW-1003">Cell membrane</keyword>
<comment type="subcellular location">
    <subcellularLocation>
        <location evidence="1">Cell membrane</location>
        <topology evidence="1">Multi-pass membrane protein</topology>
    </subcellularLocation>
</comment>
<evidence type="ECO:0000256" key="13">
    <source>
        <dbReference type="PROSITE-ProRule" id="PRU00090"/>
    </source>
</evidence>
<dbReference type="Pfam" id="PF01392">
    <property type="entry name" value="Fz"/>
    <property type="match status" value="1"/>
</dbReference>
<evidence type="ECO:0000256" key="6">
    <source>
        <dbReference type="ARBA" id="ARBA00022692"/>
    </source>
</evidence>
<dbReference type="InterPro" id="IPR015526">
    <property type="entry name" value="Frizzled/SFRP"/>
</dbReference>
<reference evidence="16" key="1">
    <citation type="journal article" date="2017" name="Parasit. Vectors">
        <title>Sialotranscriptomics of Rhipicephalus zambeziensis reveals intricate expression profiles of secretory proteins and suggests tight temporal transcriptional regulation during blood-feeding.</title>
        <authorList>
            <person name="de Castro M.H."/>
            <person name="de Klerk D."/>
            <person name="Pienaar R."/>
            <person name="Rees D.J.G."/>
            <person name="Mans B.J."/>
        </authorList>
    </citation>
    <scope>NUCLEOTIDE SEQUENCE</scope>
    <source>
        <tissue evidence="16">Salivary glands</tissue>
    </source>
</reference>
<proteinExistence type="inferred from homology"/>
<keyword evidence="3" id="KW-0217">Developmental protein</keyword>
<dbReference type="InterPro" id="IPR036790">
    <property type="entry name" value="Frizzled_dom_sf"/>
</dbReference>
<dbReference type="AlphaFoldDB" id="A0A224YPV9"/>
<dbReference type="GO" id="GO:0042813">
    <property type="term" value="F:Wnt receptor activity"/>
    <property type="evidence" value="ECO:0007669"/>
    <property type="project" value="TreeGrafter"/>
</dbReference>
<keyword evidence="9" id="KW-0472">Membrane</keyword>
<evidence type="ECO:0000256" key="10">
    <source>
        <dbReference type="ARBA" id="ARBA00023157"/>
    </source>
</evidence>
<sequence>MQPQKVSFGVLTALIALLEPALGQTVSSRAVEHHLCEPLTIPMCRSLQYNMTITPNFLGQPQDEAGVEAHQFYPLVKIMCSPDLQLFICSMYAPLCPPSQDYPIPPCRSLCASAREGCEPIMRKFGFQWPEHFDCDKFPEVGSSELCIRENTTEPPVNETARLPNV</sequence>
<dbReference type="GO" id="GO:0035567">
    <property type="term" value="P:non-canonical Wnt signaling pathway"/>
    <property type="evidence" value="ECO:0007669"/>
    <property type="project" value="TreeGrafter"/>
</dbReference>
<protein>
    <submittedName>
        <fullName evidence="16">Frizzled 1/7</fullName>
    </submittedName>
</protein>
<dbReference type="PANTHER" id="PTHR11309">
    <property type="entry name" value="FRIZZLED"/>
    <property type="match status" value="1"/>
</dbReference>
<evidence type="ECO:0000313" key="16">
    <source>
        <dbReference type="EMBL" id="MAA18985.1"/>
    </source>
</evidence>
<feature type="disulfide bond" evidence="13">
    <location>
        <begin position="80"/>
        <end position="118"/>
    </location>
</feature>
<evidence type="ECO:0000256" key="8">
    <source>
        <dbReference type="ARBA" id="ARBA00022989"/>
    </source>
</evidence>
<dbReference type="EMBL" id="GFPF01007839">
    <property type="protein sequence ID" value="MAA18985.1"/>
    <property type="molecule type" value="Transcribed_RNA"/>
</dbReference>
<evidence type="ECO:0000256" key="3">
    <source>
        <dbReference type="ARBA" id="ARBA00022473"/>
    </source>
</evidence>
<evidence type="ECO:0000256" key="2">
    <source>
        <dbReference type="ARBA" id="ARBA00008077"/>
    </source>
</evidence>
<keyword evidence="5" id="KW-0879">Wnt signaling pathway</keyword>
<accession>A0A224YPV9</accession>
<keyword evidence="8" id="KW-1133">Transmembrane helix</keyword>
<comment type="caution">
    <text evidence="13">Lacks conserved residue(s) required for the propagation of feature annotation.</text>
</comment>
<feature type="signal peptide" evidence="14">
    <location>
        <begin position="1"/>
        <end position="23"/>
    </location>
</feature>
<evidence type="ECO:0000256" key="14">
    <source>
        <dbReference type="SAM" id="SignalP"/>
    </source>
</evidence>
<evidence type="ECO:0000256" key="7">
    <source>
        <dbReference type="ARBA" id="ARBA00022729"/>
    </source>
</evidence>
<keyword evidence="10 13" id="KW-1015">Disulfide bond</keyword>
<evidence type="ECO:0000256" key="11">
    <source>
        <dbReference type="ARBA" id="ARBA00023170"/>
    </source>
</evidence>
<dbReference type="Gene3D" id="1.10.2000.10">
    <property type="entry name" value="Frizzled cysteine-rich domain"/>
    <property type="match status" value="1"/>
</dbReference>
<dbReference type="InterPro" id="IPR020067">
    <property type="entry name" value="Frizzled_dom"/>
</dbReference>
<evidence type="ECO:0000259" key="15">
    <source>
        <dbReference type="PROSITE" id="PS50038"/>
    </source>
</evidence>
<feature type="chain" id="PRO_5012058824" evidence="14">
    <location>
        <begin position="24"/>
        <end position="166"/>
    </location>
</feature>
<feature type="domain" description="FZ" evidence="15">
    <location>
        <begin position="31"/>
        <end position="150"/>
    </location>
</feature>
<dbReference type="GO" id="GO:0017147">
    <property type="term" value="F:Wnt-protein binding"/>
    <property type="evidence" value="ECO:0007669"/>
    <property type="project" value="TreeGrafter"/>
</dbReference>
<evidence type="ECO:0000256" key="1">
    <source>
        <dbReference type="ARBA" id="ARBA00004651"/>
    </source>
</evidence>
<evidence type="ECO:0000256" key="9">
    <source>
        <dbReference type="ARBA" id="ARBA00023136"/>
    </source>
</evidence>
<keyword evidence="12" id="KW-0325">Glycoprotein</keyword>
<dbReference type="SMART" id="SM00063">
    <property type="entry name" value="FRI"/>
    <property type="match status" value="1"/>
</dbReference>
<name>A0A224YPV9_9ACAR</name>
<dbReference type="GO" id="GO:0060070">
    <property type="term" value="P:canonical Wnt signaling pathway"/>
    <property type="evidence" value="ECO:0007669"/>
    <property type="project" value="TreeGrafter"/>
</dbReference>
<keyword evidence="11" id="KW-0675">Receptor</keyword>
<keyword evidence="7 14" id="KW-0732">Signal</keyword>
<organism evidence="16">
    <name type="scientific">Rhipicephalus zambeziensis</name>
    <dbReference type="NCBI Taxonomy" id="60191"/>
    <lineage>
        <taxon>Eukaryota</taxon>
        <taxon>Metazoa</taxon>
        <taxon>Ecdysozoa</taxon>
        <taxon>Arthropoda</taxon>
        <taxon>Chelicerata</taxon>
        <taxon>Arachnida</taxon>
        <taxon>Acari</taxon>
        <taxon>Parasitiformes</taxon>
        <taxon>Ixodida</taxon>
        <taxon>Ixodoidea</taxon>
        <taxon>Ixodidae</taxon>
        <taxon>Rhipicephalinae</taxon>
        <taxon>Rhipicephalus</taxon>
        <taxon>Rhipicephalus</taxon>
    </lineage>
</organism>
<dbReference type="GO" id="GO:0005886">
    <property type="term" value="C:plasma membrane"/>
    <property type="evidence" value="ECO:0007669"/>
    <property type="project" value="UniProtKB-SubCell"/>
</dbReference>
<dbReference type="SUPFAM" id="SSF63501">
    <property type="entry name" value="Frizzled cysteine-rich domain"/>
    <property type="match status" value="1"/>
</dbReference>
<dbReference type="PANTHER" id="PTHR11309:SF47">
    <property type="entry name" value="FRIZZLED"/>
    <property type="match status" value="1"/>
</dbReference>
<comment type="similarity">
    <text evidence="2">Belongs to the G-protein coupled receptor Fz/Smo family.</text>
</comment>
<evidence type="ECO:0000256" key="12">
    <source>
        <dbReference type="ARBA" id="ARBA00023180"/>
    </source>
</evidence>
<dbReference type="FunFam" id="1.10.2000.10:FF:000016">
    <property type="entry name" value="Frizzled"/>
    <property type="match status" value="1"/>
</dbReference>
<dbReference type="PROSITE" id="PS50038">
    <property type="entry name" value="FZ"/>
    <property type="match status" value="1"/>
</dbReference>
<evidence type="ECO:0000256" key="4">
    <source>
        <dbReference type="ARBA" id="ARBA00022475"/>
    </source>
</evidence>
<feature type="disulfide bond" evidence="13">
    <location>
        <begin position="111"/>
        <end position="135"/>
    </location>
</feature>
<keyword evidence="6" id="KW-0812">Transmembrane</keyword>